<comment type="caution">
    <text evidence="7">The sequence shown here is derived from an EMBL/GenBank/DDBJ whole genome shotgun (WGS) entry which is preliminary data.</text>
</comment>
<feature type="region of interest" description="Disordered" evidence="6">
    <location>
        <begin position="1"/>
        <end position="42"/>
    </location>
</feature>
<feature type="active site" description="Proton donor/acceptor" evidence="5">
    <location>
        <position position="202"/>
    </location>
</feature>
<keyword evidence="2 5" id="KW-0378">Hydrolase</keyword>
<dbReference type="OrthoDB" id="49151at2759"/>
<dbReference type="Proteomes" id="UP001063166">
    <property type="component" value="Unassembled WGS sequence"/>
</dbReference>
<proteinExistence type="inferred from homology"/>
<feature type="compositionally biased region" description="Low complexity" evidence="6">
    <location>
        <begin position="32"/>
        <end position="42"/>
    </location>
</feature>
<dbReference type="HAMAP" id="MF_03040">
    <property type="entry name" value="USB1"/>
    <property type="match status" value="1"/>
</dbReference>
<feature type="active site" description="Proton donor/acceptor" evidence="5">
    <location>
        <position position="114"/>
    </location>
</feature>
<feature type="compositionally biased region" description="Polar residues" evidence="6">
    <location>
        <begin position="1"/>
        <end position="13"/>
    </location>
</feature>
<protein>
    <recommendedName>
        <fullName evidence="5">U6 snRNA phosphodiesterase</fullName>
        <ecNumber evidence="5">3.1.4.-</ecNumber>
    </recommendedName>
</protein>
<dbReference type="EC" id="3.1.4.-" evidence="5"/>
<evidence type="ECO:0000256" key="4">
    <source>
        <dbReference type="ARBA" id="ARBA00023242"/>
    </source>
</evidence>
<evidence type="ECO:0000313" key="8">
    <source>
        <dbReference type="Proteomes" id="UP001063166"/>
    </source>
</evidence>
<dbReference type="AlphaFoldDB" id="A0A9P3PLS8"/>
<gene>
    <name evidence="5 7" type="primary">USB1</name>
    <name evidence="7" type="ORF">LshimejAT787_0501430</name>
</gene>
<keyword evidence="1 5" id="KW-0540">Nuclease</keyword>
<evidence type="ECO:0000256" key="2">
    <source>
        <dbReference type="ARBA" id="ARBA00022801"/>
    </source>
</evidence>
<dbReference type="Gene3D" id="3.90.1140.10">
    <property type="entry name" value="Cyclic phosphodiesterase"/>
    <property type="match status" value="1"/>
</dbReference>
<reference evidence="7" key="1">
    <citation type="submission" date="2022-07" db="EMBL/GenBank/DDBJ databases">
        <title>The genome of Lyophyllum shimeji provides insight into the initial evolution of ectomycorrhizal fungal genome.</title>
        <authorList>
            <person name="Kobayashi Y."/>
            <person name="Shibata T."/>
            <person name="Hirakawa H."/>
            <person name="Shigenobu S."/>
            <person name="Nishiyama T."/>
            <person name="Yamada A."/>
            <person name="Hasebe M."/>
            <person name="Kawaguchi M."/>
        </authorList>
    </citation>
    <scope>NUCLEOTIDE SEQUENCE</scope>
    <source>
        <strain evidence="7">AT787</strain>
    </source>
</reference>
<dbReference type="InterPro" id="IPR027521">
    <property type="entry name" value="Usb1"/>
</dbReference>
<keyword evidence="3" id="KW-0456">Lyase</keyword>
<evidence type="ECO:0000256" key="1">
    <source>
        <dbReference type="ARBA" id="ARBA00022722"/>
    </source>
</evidence>
<keyword evidence="4 5" id="KW-0539">Nucleus</keyword>
<accession>A0A9P3PLS8</accession>
<sequence>MRKSSSALVTYSSSEEDLEAEVQRPPKKRKLPPLASSLLTPAPIDRPELHQGRIRTTPHVEGQWAAHVYVSLDVAKRSALYEFMDDVLAHAKKTCPTLNDIWTNSESRKRRELHISLSRPIYLRTHQREELKNAVKEFSKRFSPFRVSFATFCELVNDERTRTFLAMEVGAGHNELRTISDALTPTLQVLRQKEFYSDPRFHASIAWALLDGVASRQSPSLAIADADSTTADPSLAILPSASDCLKPVAEPAFPTIPHLPEDLVPSLIRQYAAKLASPKTGVYDVDAITVKIGKDIHTWPLSGV</sequence>
<dbReference type="GO" id="GO:0005634">
    <property type="term" value="C:nucleus"/>
    <property type="evidence" value="ECO:0007669"/>
    <property type="project" value="UniProtKB-SubCell"/>
</dbReference>
<dbReference type="GO" id="GO:1990838">
    <property type="term" value="F:poly(U)-specific exoribonuclease activity, producing 3' uridine cyclic phosphate ends"/>
    <property type="evidence" value="ECO:0007669"/>
    <property type="project" value="UniProtKB-UniRule"/>
</dbReference>
<comment type="subcellular location">
    <subcellularLocation>
        <location evidence="5">Nucleus</location>
    </subcellularLocation>
</comment>
<dbReference type="GO" id="GO:0016829">
    <property type="term" value="F:lyase activity"/>
    <property type="evidence" value="ECO:0007669"/>
    <property type="project" value="UniProtKB-KW"/>
</dbReference>
<dbReference type="GO" id="GO:0034477">
    <property type="term" value="P:U6 snRNA 3'-end processing"/>
    <property type="evidence" value="ECO:0007669"/>
    <property type="project" value="UniProtKB-UniRule"/>
</dbReference>
<evidence type="ECO:0000256" key="6">
    <source>
        <dbReference type="SAM" id="MobiDB-lite"/>
    </source>
</evidence>
<comment type="function">
    <text evidence="5">Phosphodiesterase responsible for the U6 snRNA 3' end processing. Acts as an exoribonuclease (RNase) responsible for trimming the poly(U) tract of the last nucleotides in the pre-U6 snRNA molecule, leading to the formation of mature U6 snRNA.</text>
</comment>
<evidence type="ECO:0000313" key="7">
    <source>
        <dbReference type="EMBL" id="GLB38278.1"/>
    </source>
</evidence>
<evidence type="ECO:0000256" key="3">
    <source>
        <dbReference type="ARBA" id="ARBA00023239"/>
    </source>
</evidence>
<dbReference type="EMBL" id="BRPK01000005">
    <property type="protein sequence ID" value="GLB38278.1"/>
    <property type="molecule type" value="Genomic_DNA"/>
</dbReference>
<dbReference type="PANTHER" id="PTHR13522:SF3">
    <property type="entry name" value="U6 SNRNA PHOSPHODIESTERASE 1"/>
    <property type="match status" value="1"/>
</dbReference>
<organism evidence="7 8">
    <name type="scientific">Lyophyllum shimeji</name>
    <name type="common">Hon-shimeji</name>
    <name type="synonym">Tricholoma shimeji</name>
    <dbReference type="NCBI Taxonomy" id="47721"/>
    <lineage>
        <taxon>Eukaryota</taxon>
        <taxon>Fungi</taxon>
        <taxon>Dikarya</taxon>
        <taxon>Basidiomycota</taxon>
        <taxon>Agaricomycotina</taxon>
        <taxon>Agaricomycetes</taxon>
        <taxon>Agaricomycetidae</taxon>
        <taxon>Agaricales</taxon>
        <taxon>Tricholomatineae</taxon>
        <taxon>Lyophyllaceae</taxon>
        <taxon>Lyophyllum</taxon>
    </lineage>
</organism>
<dbReference type="PANTHER" id="PTHR13522">
    <property type="entry name" value="U6 SNRNA PHOSPHODIESTERASE 1"/>
    <property type="match status" value="1"/>
</dbReference>
<dbReference type="Pfam" id="PF09749">
    <property type="entry name" value="HVSL"/>
    <property type="match status" value="1"/>
</dbReference>
<evidence type="ECO:0000256" key="5">
    <source>
        <dbReference type="HAMAP-Rule" id="MF_03040"/>
    </source>
</evidence>
<name>A0A9P3PLS8_LYOSH</name>
<keyword evidence="8" id="KW-1185">Reference proteome</keyword>
<comment type="similarity">
    <text evidence="5">Belongs to the 2H phosphoesterase superfamily. USB1 family.</text>
</comment>